<dbReference type="AlphaFoldDB" id="A0A238ZEW3"/>
<accession>A0A238ZEW3</accession>
<keyword evidence="2" id="KW-1185">Reference proteome</keyword>
<name>A0A238ZEW3_9ACTN</name>
<dbReference type="EMBL" id="FZOH01000001">
    <property type="protein sequence ID" value="SNR81897.1"/>
    <property type="molecule type" value="Genomic_DNA"/>
</dbReference>
<evidence type="ECO:0000313" key="1">
    <source>
        <dbReference type="EMBL" id="SNR81897.1"/>
    </source>
</evidence>
<organism evidence="1 2">
    <name type="scientific">Geodermatophilus saharensis</name>
    <dbReference type="NCBI Taxonomy" id="1137994"/>
    <lineage>
        <taxon>Bacteria</taxon>
        <taxon>Bacillati</taxon>
        <taxon>Actinomycetota</taxon>
        <taxon>Actinomycetes</taxon>
        <taxon>Geodermatophilales</taxon>
        <taxon>Geodermatophilaceae</taxon>
        <taxon>Geodermatophilus</taxon>
    </lineage>
</organism>
<evidence type="ECO:0000313" key="2">
    <source>
        <dbReference type="Proteomes" id="UP000198386"/>
    </source>
</evidence>
<proteinExistence type="predicted"/>
<reference evidence="2" key="1">
    <citation type="submission" date="2017-06" db="EMBL/GenBank/DDBJ databases">
        <authorList>
            <person name="Varghese N."/>
            <person name="Submissions S."/>
        </authorList>
    </citation>
    <scope>NUCLEOTIDE SEQUENCE [LARGE SCALE GENOMIC DNA]</scope>
    <source>
        <strain evidence="2">DSM 45423</strain>
    </source>
</reference>
<protein>
    <submittedName>
        <fullName evidence="1">Uncharacterized protein</fullName>
    </submittedName>
</protein>
<sequence>MPPVAGIEAVAVQLRTDVAIGGQVQVRVTDTGSEPFTVTSVAIDSPGFAPLPDRAVTAAFTPGRTVDLPTPFGGAVCDTAAEPAAARLTVVRPDGRTEVLRVPLAAADLTRIHTDACAARAVLAVAGVTVTGLALEGEAVTGTLETTRGGGDGRAVTLTRLEGNVLYDVEADLPVTLAEGESSAEVGLTFTTARCDPHALAETKQPYLFVLGVQVDGEDEVTVDLPLDQAQRDTLFTLTESAC</sequence>
<gene>
    <name evidence="1" type="ORF">SAMN04488107_0030</name>
</gene>
<dbReference type="Proteomes" id="UP000198386">
    <property type="component" value="Unassembled WGS sequence"/>
</dbReference>